<dbReference type="EMBL" id="CAJNOC010006932">
    <property type="protein sequence ID" value="CAF1088836.1"/>
    <property type="molecule type" value="Genomic_DNA"/>
</dbReference>
<dbReference type="AlphaFoldDB" id="A0A814N5F5"/>
<protein>
    <submittedName>
        <fullName evidence="2">Uncharacterized protein</fullName>
    </submittedName>
</protein>
<sequence length="146" mass="17166">MDYDNTEQEDLYDSGTSESSSDFEGDSFEPLNPPKVLFSQIVNPTLKNFHLTDENTITREITKFKYIVKIKEIDQKIFYHPEKLKEEIIKCKGDVKIDKAFFNKHNDYLYIFTNDEYSNEILNKPWPEKAFGKGIELIVPKKFSPK</sequence>
<feature type="compositionally biased region" description="Acidic residues" evidence="1">
    <location>
        <begin position="1"/>
        <end position="12"/>
    </location>
</feature>
<name>A0A814N5F5_9BILA</name>
<comment type="caution">
    <text evidence="2">The sequence shown here is derived from an EMBL/GenBank/DDBJ whole genome shotgun (WGS) entry which is preliminary data.</text>
</comment>
<feature type="region of interest" description="Disordered" evidence="1">
    <location>
        <begin position="1"/>
        <end position="26"/>
    </location>
</feature>
<proteinExistence type="predicted"/>
<organism evidence="2 3">
    <name type="scientific">Brachionus calyciflorus</name>
    <dbReference type="NCBI Taxonomy" id="104777"/>
    <lineage>
        <taxon>Eukaryota</taxon>
        <taxon>Metazoa</taxon>
        <taxon>Spiralia</taxon>
        <taxon>Gnathifera</taxon>
        <taxon>Rotifera</taxon>
        <taxon>Eurotatoria</taxon>
        <taxon>Monogononta</taxon>
        <taxon>Pseudotrocha</taxon>
        <taxon>Ploima</taxon>
        <taxon>Brachionidae</taxon>
        <taxon>Brachionus</taxon>
    </lineage>
</organism>
<accession>A0A814N5F5</accession>
<keyword evidence="3" id="KW-1185">Reference proteome</keyword>
<gene>
    <name evidence="2" type="ORF">OXX778_LOCUS20563</name>
</gene>
<evidence type="ECO:0000256" key="1">
    <source>
        <dbReference type="SAM" id="MobiDB-lite"/>
    </source>
</evidence>
<evidence type="ECO:0000313" key="3">
    <source>
        <dbReference type="Proteomes" id="UP000663879"/>
    </source>
</evidence>
<reference evidence="2" key="1">
    <citation type="submission" date="2021-02" db="EMBL/GenBank/DDBJ databases">
        <authorList>
            <person name="Nowell W R."/>
        </authorList>
    </citation>
    <scope>NUCLEOTIDE SEQUENCE</scope>
    <source>
        <strain evidence="2">Ploen Becks lab</strain>
    </source>
</reference>
<dbReference type="Proteomes" id="UP000663879">
    <property type="component" value="Unassembled WGS sequence"/>
</dbReference>
<evidence type="ECO:0000313" key="2">
    <source>
        <dbReference type="EMBL" id="CAF1088836.1"/>
    </source>
</evidence>